<evidence type="ECO:0000256" key="6">
    <source>
        <dbReference type="ARBA" id="ARBA00023004"/>
    </source>
</evidence>
<evidence type="ECO:0000256" key="2">
    <source>
        <dbReference type="ARBA" id="ARBA00022485"/>
    </source>
</evidence>
<gene>
    <name evidence="9" type="ORF">FXF49_00605</name>
</gene>
<evidence type="ECO:0000256" key="3">
    <source>
        <dbReference type="ARBA" id="ARBA00022723"/>
    </source>
</evidence>
<feature type="domain" description="4Fe-4S ferredoxin-type" evidence="8">
    <location>
        <begin position="99"/>
        <end position="130"/>
    </location>
</feature>
<sequence length="248" mass="28290">MTQWGFYFDQTRCVGCKACMLACKNWNDDRRGDYNINRDPMHPDTDWYSSGTYVVGVGQMDKASFYLNSEGETNLEQNRKYYMKEDWRRINANERAFPYPLKYTSVACNHCTNPPCAEACPMGIIYKEDSRGLVLVNNDTCISCGKCKDACPWDAPQFYSPDYSNFDLDDPTRPKMTKCTMCLDRIQEGLKPACVAACFNRALDAGPIDELRAKWSNFGKDVVEYTAMPPEDFASSSDVEPNIIFVKK</sequence>
<keyword evidence="3" id="KW-0479">Metal-binding</keyword>
<dbReference type="Gene3D" id="3.30.70.20">
    <property type="match status" value="3"/>
</dbReference>
<dbReference type="EMBL" id="VSIV01000017">
    <property type="protein sequence ID" value="TYB36675.1"/>
    <property type="molecule type" value="Genomic_DNA"/>
</dbReference>
<dbReference type="PANTHER" id="PTHR43177">
    <property type="entry name" value="PROTEIN NRFC"/>
    <property type="match status" value="1"/>
</dbReference>
<evidence type="ECO:0000313" key="10">
    <source>
        <dbReference type="Proteomes" id="UP000323337"/>
    </source>
</evidence>
<feature type="domain" description="4Fe-4S ferredoxin-type" evidence="8">
    <location>
        <begin position="4"/>
        <end position="34"/>
    </location>
</feature>
<dbReference type="Proteomes" id="UP000323337">
    <property type="component" value="Unassembled WGS sequence"/>
</dbReference>
<evidence type="ECO:0000259" key="8">
    <source>
        <dbReference type="PROSITE" id="PS51379"/>
    </source>
</evidence>
<protein>
    <submittedName>
        <fullName evidence="9">4Fe-4S dicluster domain-containing protein</fullName>
    </submittedName>
</protein>
<dbReference type="PROSITE" id="PS00198">
    <property type="entry name" value="4FE4S_FER_1"/>
    <property type="match status" value="1"/>
</dbReference>
<comment type="caution">
    <text evidence="9">The sequence shown here is derived from an EMBL/GenBank/DDBJ whole genome shotgun (WGS) entry which is preliminary data.</text>
</comment>
<dbReference type="PROSITE" id="PS51379">
    <property type="entry name" value="4FE4S_FER_2"/>
    <property type="match status" value="3"/>
</dbReference>
<dbReference type="InterPro" id="IPR017900">
    <property type="entry name" value="4Fe4S_Fe_S_CS"/>
</dbReference>
<keyword evidence="1" id="KW-0813">Transport</keyword>
<name>A0A5D0MXI9_FLESI</name>
<evidence type="ECO:0000256" key="4">
    <source>
        <dbReference type="ARBA" id="ARBA00022737"/>
    </source>
</evidence>
<dbReference type="CDD" id="cd16371">
    <property type="entry name" value="DMSOR_beta_like"/>
    <property type="match status" value="1"/>
</dbReference>
<keyword evidence="2" id="KW-0004">4Fe-4S</keyword>
<dbReference type="InterPro" id="IPR050954">
    <property type="entry name" value="ET_IronSulfur_Cluster-Binding"/>
</dbReference>
<reference evidence="9 10" key="1">
    <citation type="submission" date="2019-08" db="EMBL/GenBank/DDBJ databases">
        <title>Genomic characterization of a novel candidate phylum (ARYD3) from a high temperature, high salinity tertiary oil reservoir in north central Oklahoma, USA.</title>
        <authorList>
            <person name="Youssef N.H."/>
            <person name="Yadav A."/>
            <person name="Elshahed M.S."/>
        </authorList>
    </citation>
    <scope>NUCLEOTIDE SEQUENCE [LARGE SCALE GENOMIC DNA]</scope>
    <source>
        <strain evidence="9">ARYD1</strain>
    </source>
</reference>
<keyword evidence="6" id="KW-0408">Iron</keyword>
<accession>A0A5D0MXI9</accession>
<keyword evidence="5" id="KW-0249">Electron transport</keyword>
<dbReference type="GO" id="GO:0051539">
    <property type="term" value="F:4 iron, 4 sulfur cluster binding"/>
    <property type="evidence" value="ECO:0007669"/>
    <property type="project" value="UniProtKB-KW"/>
</dbReference>
<dbReference type="InterPro" id="IPR017896">
    <property type="entry name" value="4Fe4S_Fe-S-bd"/>
</dbReference>
<dbReference type="AlphaFoldDB" id="A0A5D0MXI9"/>
<dbReference type="GO" id="GO:0046872">
    <property type="term" value="F:metal ion binding"/>
    <property type="evidence" value="ECO:0007669"/>
    <property type="project" value="UniProtKB-KW"/>
</dbReference>
<dbReference type="Pfam" id="PF13247">
    <property type="entry name" value="Fer4_11"/>
    <property type="match status" value="1"/>
</dbReference>
<dbReference type="PANTHER" id="PTHR43177:SF5">
    <property type="entry name" value="ANAEROBIC DIMETHYL SULFOXIDE REDUCTASE CHAIN B-RELATED"/>
    <property type="match status" value="1"/>
</dbReference>
<evidence type="ECO:0000313" key="9">
    <source>
        <dbReference type="EMBL" id="TYB36675.1"/>
    </source>
</evidence>
<feature type="domain" description="4Fe-4S ferredoxin-type" evidence="8">
    <location>
        <begin position="132"/>
        <end position="161"/>
    </location>
</feature>
<keyword evidence="4" id="KW-0677">Repeat</keyword>
<proteinExistence type="predicted"/>
<evidence type="ECO:0000256" key="7">
    <source>
        <dbReference type="ARBA" id="ARBA00023014"/>
    </source>
</evidence>
<dbReference type="SUPFAM" id="SSF54862">
    <property type="entry name" value="4Fe-4S ferredoxins"/>
    <property type="match status" value="1"/>
</dbReference>
<organism evidence="9 10">
    <name type="scientific">Flexistipes sinusarabici</name>
    <dbReference type="NCBI Taxonomy" id="2352"/>
    <lineage>
        <taxon>Bacteria</taxon>
        <taxon>Pseudomonadati</taxon>
        <taxon>Deferribacterota</taxon>
        <taxon>Deferribacteres</taxon>
        <taxon>Deferribacterales</taxon>
        <taxon>Flexistipitaceae</taxon>
        <taxon>Flexistipes</taxon>
    </lineage>
</organism>
<dbReference type="RefSeq" id="WP_303699975.1">
    <property type="nucleotide sequence ID" value="NZ_VSIV01000017.1"/>
</dbReference>
<evidence type="ECO:0000256" key="5">
    <source>
        <dbReference type="ARBA" id="ARBA00022982"/>
    </source>
</evidence>
<dbReference type="Pfam" id="PF12797">
    <property type="entry name" value="Fer4_2"/>
    <property type="match status" value="1"/>
</dbReference>
<keyword evidence="7" id="KW-0411">Iron-sulfur</keyword>
<evidence type="ECO:0000256" key="1">
    <source>
        <dbReference type="ARBA" id="ARBA00022448"/>
    </source>
</evidence>